<reference evidence="3 4" key="1">
    <citation type="journal article" date="2020" name="Biotechnol. Biofuels">
        <title>New insights from the biogas microbiome by comprehensive genome-resolved metagenomics of nearly 1600 species originating from multiple anaerobic digesters.</title>
        <authorList>
            <person name="Campanaro S."/>
            <person name="Treu L."/>
            <person name="Rodriguez-R L.M."/>
            <person name="Kovalovszki A."/>
            <person name="Ziels R.M."/>
            <person name="Maus I."/>
            <person name="Zhu X."/>
            <person name="Kougias P.G."/>
            <person name="Basile A."/>
            <person name="Luo G."/>
            <person name="Schluter A."/>
            <person name="Konstantinidis K.T."/>
            <person name="Angelidaki I."/>
        </authorList>
    </citation>
    <scope>NUCLEOTIDE SEQUENCE [LARGE SCALE GENOMIC DNA]</scope>
    <source>
        <strain evidence="3">AS27yjCOA_65</strain>
    </source>
</reference>
<evidence type="ECO:0000313" key="4">
    <source>
        <dbReference type="Proteomes" id="UP000524246"/>
    </source>
</evidence>
<dbReference type="EMBL" id="JAAZON010000562">
    <property type="protein sequence ID" value="NMC63948.1"/>
    <property type="molecule type" value="Genomic_DNA"/>
</dbReference>
<evidence type="ECO:0000313" key="3">
    <source>
        <dbReference type="EMBL" id="NMC63948.1"/>
    </source>
</evidence>
<feature type="signal peptide" evidence="2">
    <location>
        <begin position="1"/>
        <end position="20"/>
    </location>
</feature>
<proteinExistence type="predicted"/>
<evidence type="ECO:0000256" key="2">
    <source>
        <dbReference type="SAM" id="SignalP"/>
    </source>
</evidence>
<dbReference type="AlphaFoldDB" id="A0A7X9FU69"/>
<feature type="chain" id="PRO_5031206152" evidence="2">
    <location>
        <begin position="21"/>
        <end position="678"/>
    </location>
</feature>
<protein>
    <submittedName>
        <fullName evidence="3">Uncharacterized protein</fullName>
    </submittedName>
</protein>
<organism evidence="3 4">
    <name type="scientific">SAR324 cluster bacterium</name>
    <dbReference type="NCBI Taxonomy" id="2024889"/>
    <lineage>
        <taxon>Bacteria</taxon>
        <taxon>Deltaproteobacteria</taxon>
        <taxon>SAR324 cluster</taxon>
    </lineage>
</organism>
<evidence type="ECO:0000256" key="1">
    <source>
        <dbReference type="SAM" id="MobiDB-lite"/>
    </source>
</evidence>
<comment type="caution">
    <text evidence="3">The sequence shown here is derived from an EMBL/GenBank/DDBJ whole genome shotgun (WGS) entry which is preliminary data.</text>
</comment>
<sequence>MKRVVLCVLTVALSATMVFAENSPRKIKKFERRVNERWAETSQALQEVQRLMESNYDAVTKAQETGGGMPNLQASKYSGGVDNLAQLLGVHAEDFTEQVWPELEKMLRFPYEGSGSCIEHTLKLIRPCIKCIQSIGVGLGKRCIAWRIIPSISYRWPVDKVESSSQMYLSRYIPKVINKLGRDMINGRVGFFGASVKGPDGTRLILDPRLRIPITEGLRTSIQMKADLFSFWTLYASKQKAESPNVKMDEIRDDFIESIKNANFDKEVYDEIEKAKLPAALKNLNPSFSKFGARLMEARVVPELFSRVAYEQIKKLKYPYLVIELYILPKPHVEYKIKNYPLVCHINKDPKAATADSSQDVPVTATPPTDGAPQVEAVSMSSRNEYALSLGNNNSVVNACQKAIGRSGVKGLDALCHMVASELPAPFGTYAYSRMPALSLFSKLAPYSIPSLKKFHDAYLVFMKNPHMCMDMETLAKIGVNLTGPLDSALNNAVSQFPDPLVRLIVGELGHGRPSRQVKWSQVCLREKRGDISSTSPVSINGHGILAAIPNAFKELGYEEKRQNFYKHDYKRVDSTVREMRDLLQLIPQEGQSAFVKQSTPKSCFPPEVKEEFFGYGLEEAVDSVNKGPESTMIKYRALACCPEGKPFYLSPYAGIIEKALASLLGLKDLQLFVERKE</sequence>
<keyword evidence="2" id="KW-0732">Signal</keyword>
<feature type="region of interest" description="Disordered" evidence="1">
    <location>
        <begin position="353"/>
        <end position="373"/>
    </location>
</feature>
<accession>A0A7X9FU69</accession>
<dbReference type="Proteomes" id="UP000524246">
    <property type="component" value="Unassembled WGS sequence"/>
</dbReference>
<gene>
    <name evidence="3" type="ORF">GYA55_12365</name>
</gene>
<name>A0A7X9FU69_9DELT</name>